<dbReference type="AlphaFoldDB" id="D9WBN0"/>
<protein>
    <submittedName>
        <fullName evidence="2">Putative small secreted protein</fullName>
    </submittedName>
</protein>
<evidence type="ECO:0000256" key="1">
    <source>
        <dbReference type="SAM" id="MobiDB-lite"/>
    </source>
</evidence>
<feature type="region of interest" description="Disordered" evidence="1">
    <location>
        <begin position="178"/>
        <end position="203"/>
    </location>
</feature>
<sequence>MYVPGPRAMEGTNPVNKKLVALSGGAALVLALSGCGGGGDDSEKKANAWAKSVCDEVQPQLKKIQGANASIRAASEEQDSKKLQQTDSKAFQQISESYAALAKAVKKAGAPPVDNGAQTQKQAVKELNATSGAYNDLQTTVDKLDTSDKSKFAEGLKGVADELKKLSDSGDKALQQLQAGKVGTAMSKQPGCQKPKTGATSAT</sequence>
<reference evidence="2 3" key="1">
    <citation type="submission" date="2009-02" db="EMBL/GenBank/DDBJ databases">
        <title>Annotation of Streptomyces hygroscopicus strain ATCC 53653.</title>
        <authorList>
            <consortium name="The Broad Institute Genome Sequencing Platform"/>
            <consortium name="Broad Institute Microbial Sequencing Center"/>
            <person name="Fischbach M."/>
            <person name="Godfrey P."/>
            <person name="Ward D."/>
            <person name="Young S."/>
            <person name="Zeng Q."/>
            <person name="Koehrsen M."/>
            <person name="Alvarado L."/>
            <person name="Berlin A.M."/>
            <person name="Bochicchio J."/>
            <person name="Borenstein D."/>
            <person name="Chapman S.B."/>
            <person name="Chen Z."/>
            <person name="Engels R."/>
            <person name="Freedman E."/>
            <person name="Gellesch M."/>
            <person name="Goldberg J."/>
            <person name="Griggs A."/>
            <person name="Gujja S."/>
            <person name="Heilman E.R."/>
            <person name="Heiman D.I."/>
            <person name="Hepburn T.A."/>
            <person name="Howarth C."/>
            <person name="Jen D."/>
            <person name="Larson L."/>
            <person name="Lewis B."/>
            <person name="Mehta T."/>
            <person name="Park D."/>
            <person name="Pearson M."/>
            <person name="Richards J."/>
            <person name="Roberts A."/>
            <person name="Saif S."/>
            <person name="Shea T.D."/>
            <person name="Shenoy N."/>
            <person name="Sisk P."/>
            <person name="Stolte C."/>
            <person name="Sykes S.N."/>
            <person name="Thomson T."/>
            <person name="Walk T."/>
            <person name="White J."/>
            <person name="Yandava C."/>
            <person name="Straight P."/>
            <person name="Clardy J."/>
            <person name="Hung D."/>
            <person name="Kolter R."/>
            <person name="Mekalanos J."/>
            <person name="Walker S."/>
            <person name="Walsh C.T."/>
            <person name="Wieland-Brown L.C."/>
            <person name="Haas B."/>
            <person name="Nusbaum C."/>
            <person name="Birren B."/>
        </authorList>
    </citation>
    <scope>NUCLEOTIDE SEQUENCE [LARGE SCALE GENOMIC DNA]</scope>
    <source>
        <strain evidence="2 3">ATCC 53653</strain>
    </source>
</reference>
<evidence type="ECO:0000313" key="3">
    <source>
        <dbReference type="Proteomes" id="UP000003963"/>
    </source>
</evidence>
<accession>D9WBN0</accession>
<evidence type="ECO:0000313" key="2">
    <source>
        <dbReference type="EMBL" id="EFL24986.1"/>
    </source>
</evidence>
<dbReference type="EMBL" id="GG657754">
    <property type="protein sequence ID" value="EFL24986.1"/>
    <property type="molecule type" value="Genomic_DNA"/>
</dbReference>
<dbReference type="STRING" id="457427.SSOG_04700"/>
<dbReference type="PROSITE" id="PS51257">
    <property type="entry name" value="PROKAR_LIPOPROTEIN"/>
    <property type="match status" value="1"/>
</dbReference>
<dbReference type="HOGENOM" id="CLU_096767_0_0_11"/>
<feature type="compositionally biased region" description="Basic and acidic residues" evidence="1">
    <location>
        <begin position="74"/>
        <end position="84"/>
    </location>
</feature>
<name>D9WBN0_9ACTN</name>
<feature type="region of interest" description="Disordered" evidence="1">
    <location>
        <begin position="69"/>
        <end position="88"/>
    </location>
</feature>
<keyword evidence="3" id="KW-1185">Reference proteome</keyword>
<gene>
    <name evidence="2" type="ORF">SSOG_04700</name>
</gene>
<dbReference type="Proteomes" id="UP000003963">
    <property type="component" value="Unassembled WGS sequence"/>
</dbReference>
<organism evidence="2 3">
    <name type="scientific">Streptomyces himastatinicus ATCC 53653</name>
    <dbReference type="NCBI Taxonomy" id="457427"/>
    <lineage>
        <taxon>Bacteria</taxon>
        <taxon>Bacillati</taxon>
        <taxon>Actinomycetota</taxon>
        <taxon>Actinomycetes</taxon>
        <taxon>Kitasatosporales</taxon>
        <taxon>Streptomycetaceae</taxon>
        <taxon>Streptomyces</taxon>
        <taxon>Streptomyces violaceusniger group</taxon>
    </lineage>
</organism>
<proteinExistence type="predicted"/>